<comment type="caution">
    <text evidence="3">The sequence shown here is derived from an EMBL/GenBank/DDBJ whole genome shotgun (WGS) entry which is preliminary data.</text>
</comment>
<dbReference type="CDD" id="cd02440">
    <property type="entry name" value="AdoMet_MTases"/>
    <property type="match status" value="1"/>
</dbReference>
<dbReference type="Pfam" id="PF13302">
    <property type="entry name" value="Acetyltransf_3"/>
    <property type="match status" value="1"/>
</dbReference>
<dbReference type="SUPFAM" id="SSF53335">
    <property type="entry name" value="S-adenosyl-L-methionine-dependent methyltransferases"/>
    <property type="match status" value="1"/>
</dbReference>
<dbReference type="Pfam" id="PF13847">
    <property type="entry name" value="Methyltransf_31"/>
    <property type="match status" value="1"/>
</dbReference>
<sequence length="456" mass="52491">MQAVVELRIENYTDRLCIRAYTEEDYEDSLSIYSDPELTQFFDHGKPRSKLEVDIYLEERSSGLKKRGLPLGLFSVFLKDNSIFLGQVDVVPTGDPGEVEIGWIFRKNFQSLGYCSEAVKSFLIPFIINLSERGVKVAGQVINRIIATAHPKNKASQRIMEKMGLTFYKDALRYAGNPRNWYEFNLKNKGAEEVEIKWNPKIYSELSLAQNRAASKVLEVLQVKDTCDVLDVGCGDGKFSAKLAKIANQGFVLGLDKSVEMIDFARSNYGKEHYPNLSFSVQDAQEIDFKEEFDLVFSSFALQWFKDKALFFTRAYKALKTNGEICVVTPLAVSSELEYAIEKVIESFDWHRFYKDFHPNWYFVGEDSISNLVQESGFKISYLDTYDQETVFLSKKDFEKYVLLWFPYLKPLSEDLRESFFLQVIEKYYAMLPPQQDSSILMRVPVMSLVASKISI</sequence>
<dbReference type="InterPro" id="IPR051531">
    <property type="entry name" value="N-acetyltransferase"/>
</dbReference>
<dbReference type="GO" id="GO:0016747">
    <property type="term" value="F:acyltransferase activity, transferring groups other than amino-acyl groups"/>
    <property type="evidence" value="ECO:0007669"/>
    <property type="project" value="InterPro"/>
</dbReference>
<reference evidence="4" key="1">
    <citation type="submission" date="2017-08" db="EMBL/GenBank/DDBJ databases">
        <title>A dynamic microbial community with high functional redundancy inhabits the cold, oxic subseafloor aquifer.</title>
        <authorList>
            <person name="Tully B.J."/>
            <person name="Wheat C.G."/>
            <person name="Glazer B.T."/>
            <person name="Huber J.A."/>
        </authorList>
    </citation>
    <scope>NUCLEOTIDE SEQUENCE [LARGE SCALE GENOMIC DNA]</scope>
</reference>
<proteinExistence type="predicted"/>
<dbReference type="InterPro" id="IPR000182">
    <property type="entry name" value="GNAT_dom"/>
</dbReference>
<organism evidence="3 4">
    <name type="scientific">Aerophobetes bacterium</name>
    <dbReference type="NCBI Taxonomy" id="2030807"/>
    <lineage>
        <taxon>Bacteria</taxon>
        <taxon>Candidatus Aerophobota</taxon>
    </lineage>
</organism>
<feature type="domain" description="N-acetyltransferase" evidence="1">
    <location>
        <begin position="15"/>
        <end position="165"/>
    </location>
</feature>
<dbReference type="EMBL" id="NVUK01000013">
    <property type="protein sequence ID" value="PCI77780.1"/>
    <property type="molecule type" value="Genomic_DNA"/>
</dbReference>
<dbReference type="InterPro" id="IPR029063">
    <property type="entry name" value="SAM-dependent_MTases_sf"/>
</dbReference>
<evidence type="ECO:0000259" key="2">
    <source>
        <dbReference type="Pfam" id="PF13847"/>
    </source>
</evidence>
<dbReference type="Gene3D" id="3.40.50.150">
    <property type="entry name" value="Vaccinia Virus protein VP39"/>
    <property type="match status" value="1"/>
</dbReference>
<dbReference type="Proteomes" id="UP000218775">
    <property type="component" value="Unassembled WGS sequence"/>
</dbReference>
<name>A0A2A4X5C9_UNCAE</name>
<feature type="domain" description="Methyltransferase" evidence="2">
    <location>
        <begin position="225"/>
        <end position="339"/>
    </location>
</feature>
<protein>
    <recommendedName>
        <fullName evidence="5">N-acetyltransferase domain-containing protein</fullName>
    </recommendedName>
</protein>
<evidence type="ECO:0000313" key="4">
    <source>
        <dbReference type="Proteomes" id="UP000218775"/>
    </source>
</evidence>
<accession>A0A2A4X5C9</accession>
<dbReference type="Gene3D" id="3.40.630.30">
    <property type="match status" value="1"/>
</dbReference>
<dbReference type="AlphaFoldDB" id="A0A2A4X5C9"/>
<dbReference type="SUPFAM" id="SSF55729">
    <property type="entry name" value="Acyl-CoA N-acyltransferases (Nat)"/>
    <property type="match status" value="1"/>
</dbReference>
<evidence type="ECO:0000313" key="3">
    <source>
        <dbReference type="EMBL" id="PCI77780.1"/>
    </source>
</evidence>
<evidence type="ECO:0000259" key="1">
    <source>
        <dbReference type="Pfam" id="PF13302"/>
    </source>
</evidence>
<evidence type="ECO:0008006" key="5">
    <source>
        <dbReference type="Google" id="ProtNLM"/>
    </source>
</evidence>
<dbReference type="PANTHER" id="PTHR43792">
    <property type="entry name" value="GNAT FAMILY, PUTATIVE (AFU_ORTHOLOGUE AFUA_3G00765)-RELATED-RELATED"/>
    <property type="match status" value="1"/>
</dbReference>
<dbReference type="InterPro" id="IPR025714">
    <property type="entry name" value="Methyltranfer_dom"/>
</dbReference>
<dbReference type="InterPro" id="IPR016181">
    <property type="entry name" value="Acyl_CoA_acyltransferase"/>
</dbReference>
<gene>
    <name evidence="3" type="ORF">COB21_02600</name>
</gene>
<dbReference type="PANTHER" id="PTHR43792:SF10">
    <property type="entry name" value="N-ACETYLTRANSFERASE DOMAIN-CONTAINING PROTEIN"/>
    <property type="match status" value="1"/>
</dbReference>